<dbReference type="CDD" id="cd01610">
    <property type="entry name" value="PAP2_like"/>
    <property type="match status" value="1"/>
</dbReference>
<accession>A0A4S4G0V2</accession>
<reference evidence="3 4" key="1">
    <citation type="submission" date="2019-04" db="EMBL/GenBank/DDBJ databases">
        <title>Microbes associate with the intestines of laboratory mice.</title>
        <authorList>
            <person name="Navarre W."/>
            <person name="Wong E."/>
            <person name="Huang K.C."/>
            <person name="Tropini C."/>
            <person name="Ng K."/>
            <person name="Yu B."/>
        </authorList>
    </citation>
    <scope>NUCLEOTIDE SEQUENCE [LARGE SCALE GENOMIC DNA]</scope>
    <source>
        <strain evidence="3 4">NM80_B27</strain>
    </source>
</reference>
<dbReference type="SMART" id="SM00014">
    <property type="entry name" value="acidPPc"/>
    <property type="match status" value="1"/>
</dbReference>
<dbReference type="AlphaFoldDB" id="A0A4S4G0V2"/>
<dbReference type="SUPFAM" id="SSF48317">
    <property type="entry name" value="Acid phosphatase/Vanadium-dependent haloperoxidase"/>
    <property type="match status" value="1"/>
</dbReference>
<evidence type="ECO:0000313" key="4">
    <source>
        <dbReference type="Proteomes" id="UP000308978"/>
    </source>
</evidence>
<feature type="transmembrane region" description="Helical" evidence="1">
    <location>
        <begin position="76"/>
        <end position="93"/>
    </location>
</feature>
<feature type="domain" description="Phosphatidic acid phosphatase type 2/haloperoxidase" evidence="2">
    <location>
        <begin position="75"/>
        <end position="184"/>
    </location>
</feature>
<evidence type="ECO:0000256" key="1">
    <source>
        <dbReference type="SAM" id="Phobius"/>
    </source>
</evidence>
<proteinExistence type="predicted"/>
<gene>
    <name evidence="3" type="ORF">E5986_09595</name>
</gene>
<dbReference type="Pfam" id="PF01569">
    <property type="entry name" value="PAP2"/>
    <property type="match status" value="1"/>
</dbReference>
<keyword evidence="1" id="KW-0812">Transmembrane</keyword>
<dbReference type="InterPro" id="IPR036938">
    <property type="entry name" value="PAP2/HPO_sf"/>
</dbReference>
<evidence type="ECO:0000313" key="3">
    <source>
        <dbReference type="EMBL" id="THG36574.1"/>
    </source>
</evidence>
<dbReference type="Proteomes" id="UP000308978">
    <property type="component" value="Unassembled WGS sequence"/>
</dbReference>
<feature type="transmembrane region" description="Helical" evidence="1">
    <location>
        <begin position="53"/>
        <end position="70"/>
    </location>
</feature>
<dbReference type="EMBL" id="SSTJ01000014">
    <property type="protein sequence ID" value="THG36574.1"/>
    <property type="molecule type" value="Genomic_DNA"/>
</dbReference>
<dbReference type="PANTHER" id="PTHR14969">
    <property type="entry name" value="SPHINGOSINE-1-PHOSPHATE PHOSPHOHYDROLASE"/>
    <property type="match status" value="1"/>
</dbReference>
<keyword evidence="1" id="KW-0472">Membrane</keyword>
<dbReference type="PANTHER" id="PTHR14969:SF13">
    <property type="entry name" value="AT30094P"/>
    <property type="match status" value="1"/>
</dbReference>
<comment type="caution">
    <text evidence="3">The sequence shown here is derived from an EMBL/GenBank/DDBJ whole genome shotgun (WGS) entry which is preliminary data.</text>
</comment>
<sequence>MAIRGEGGRPVRERESEQARMRDSYAARYERWTAPLRARPGAVQWLRRANETLKWLFYGAYGLLLVFAAWQSPGKAVALLIVTALGFAVVSIARARLDAPRPRTACGLDPLVEREGAGCSFPSRHVFSAFAIASSWLSVSGAVAAVLAVCAGVLGWCRVLGGVHFPRDVIAGVLAGIATGLVACGLALGV</sequence>
<feature type="transmembrane region" description="Helical" evidence="1">
    <location>
        <begin position="130"/>
        <end position="157"/>
    </location>
</feature>
<organism evidence="3 4">
    <name type="scientific">Adlercreutzia caecimuris</name>
    <dbReference type="NCBI Taxonomy" id="671266"/>
    <lineage>
        <taxon>Bacteria</taxon>
        <taxon>Bacillati</taxon>
        <taxon>Actinomycetota</taxon>
        <taxon>Coriobacteriia</taxon>
        <taxon>Eggerthellales</taxon>
        <taxon>Eggerthellaceae</taxon>
        <taxon>Adlercreutzia</taxon>
    </lineage>
</organism>
<keyword evidence="1" id="KW-1133">Transmembrane helix</keyword>
<feature type="transmembrane region" description="Helical" evidence="1">
    <location>
        <begin position="169"/>
        <end position="189"/>
    </location>
</feature>
<dbReference type="Gene3D" id="1.20.144.10">
    <property type="entry name" value="Phosphatidic acid phosphatase type 2/haloperoxidase"/>
    <property type="match status" value="1"/>
</dbReference>
<protein>
    <submittedName>
        <fullName evidence="3">Phosphatase PAP2 family protein</fullName>
    </submittedName>
</protein>
<evidence type="ECO:0000259" key="2">
    <source>
        <dbReference type="SMART" id="SM00014"/>
    </source>
</evidence>
<dbReference type="InterPro" id="IPR000326">
    <property type="entry name" value="PAP2/HPO"/>
</dbReference>
<name>A0A4S4G0V2_9ACTN</name>